<dbReference type="PANTHER" id="PTHR36836:SF1">
    <property type="entry name" value="COLANIC ACID BIOSYNTHESIS PROTEIN WCAK"/>
    <property type="match status" value="1"/>
</dbReference>
<evidence type="ECO:0000313" key="3">
    <source>
        <dbReference type="Proteomes" id="UP001212042"/>
    </source>
</evidence>
<organism evidence="2 3">
    <name type="scientific">Pseudomonas aestuarii</name>
    <dbReference type="NCBI Taxonomy" id="3018340"/>
    <lineage>
        <taxon>Bacteria</taxon>
        <taxon>Pseudomonadati</taxon>
        <taxon>Pseudomonadota</taxon>
        <taxon>Gammaproteobacteria</taxon>
        <taxon>Pseudomonadales</taxon>
        <taxon>Pseudomonadaceae</taxon>
        <taxon>Pseudomonas</taxon>
    </lineage>
</organism>
<evidence type="ECO:0000313" key="2">
    <source>
        <dbReference type="EMBL" id="MDA7088507.1"/>
    </source>
</evidence>
<evidence type="ECO:0000259" key="1">
    <source>
        <dbReference type="Pfam" id="PF04230"/>
    </source>
</evidence>
<gene>
    <name evidence="2" type="ORF">PH586_19175</name>
</gene>
<name>A0ABT4XJX1_9PSED</name>
<proteinExistence type="predicted"/>
<feature type="domain" description="Polysaccharide pyruvyl transferase" evidence="1">
    <location>
        <begin position="14"/>
        <end position="336"/>
    </location>
</feature>
<dbReference type="EMBL" id="JAQJZJ010000010">
    <property type="protein sequence ID" value="MDA7088507.1"/>
    <property type="molecule type" value="Genomic_DNA"/>
</dbReference>
<dbReference type="Proteomes" id="UP001212042">
    <property type="component" value="Unassembled WGS sequence"/>
</dbReference>
<protein>
    <submittedName>
        <fullName evidence="2">Polysaccharide pyruvyl transferase family protein</fullName>
    </submittedName>
</protein>
<dbReference type="InterPro" id="IPR007345">
    <property type="entry name" value="Polysacch_pyruvyl_Trfase"/>
</dbReference>
<reference evidence="2 3" key="1">
    <citation type="submission" date="2023-01" db="EMBL/GenBank/DDBJ databases">
        <title>Pseudomonas SA3-5T sp. nov., isolated from tidal flat sediment.</title>
        <authorList>
            <person name="Kim H.S."/>
            <person name="Kim J.-S."/>
            <person name="Suh M.K."/>
            <person name="Eom M.K."/>
            <person name="Lee J.-S."/>
        </authorList>
    </citation>
    <scope>NUCLEOTIDE SEQUENCE [LARGE SCALE GENOMIC DNA]</scope>
    <source>
        <strain evidence="2 3">SA3-5</strain>
    </source>
</reference>
<keyword evidence="3" id="KW-1185">Reference proteome</keyword>
<dbReference type="PANTHER" id="PTHR36836">
    <property type="entry name" value="COLANIC ACID BIOSYNTHESIS PROTEIN WCAK"/>
    <property type="match status" value="1"/>
</dbReference>
<sequence>MNRFYLTGQRTFGNRGCEAIVRSTVLMLNQTFGKVEVLVPSDDILRDKQQWPEASQQGVIFVEAYLPAHTKYWVHLQRLPFKFLKKAGWPFPFPKKLRDEINNVDAVLSIGGDNYSLDYRLPSLLMGVDQLAMSLGKPVFIWGASVGPFEAEPHFVSAIRQHLTGMSFIAARESITYSYLTETLGLNNVIQMADPAFTLAKEVVDTTLFWPKESSNGVIGLNISPLIERYKSNDQDLRAETIQFIRDAVDKEFSVLLVSHVVPLDGNKNNNDAVYMADMLAELAALGNSVTIMPAHFNASQIKQVISQLRCFIGARTHATIAALSSGVPTLSIAYSVKAKGINKDLLGDMPVVLPTPELSAASLMAGLDYLIENEAQIKAYLESKLPIWRRRVELATSEVKARMGNNG</sequence>
<comment type="caution">
    <text evidence="2">The sequence shown here is derived from an EMBL/GenBank/DDBJ whole genome shotgun (WGS) entry which is preliminary data.</text>
</comment>
<keyword evidence="2" id="KW-0808">Transferase</keyword>
<dbReference type="RefSeq" id="WP_271349405.1">
    <property type="nucleotide sequence ID" value="NZ_JAQJZJ010000010.1"/>
</dbReference>
<dbReference type="GO" id="GO:0016740">
    <property type="term" value="F:transferase activity"/>
    <property type="evidence" value="ECO:0007669"/>
    <property type="project" value="UniProtKB-KW"/>
</dbReference>
<dbReference type="Pfam" id="PF04230">
    <property type="entry name" value="PS_pyruv_trans"/>
    <property type="match status" value="1"/>
</dbReference>
<accession>A0ABT4XJX1</accession>